<dbReference type="RefSeq" id="WP_092906862.1">
    <property type="nucleotide sequence ID" value="NZ_FOUZ01000003.1"/>
</dbReference>
<dbReference type="Proteomes" id="UP000199149">
    <property type="component" value="Unassembled WGS sequence"/>
</dbReference>
<evidence type="ECO:0000256" key="1">
    <source>
        <dbReference type="ARBA" id="ARBA00004370"/>
    </source>
</evidence>
<keyword evidence="7" id="KW-1003">Cell membrane</keyword>
<evidence type="ECO:0000313" key="8">
    <source>
        <dbReference type="EMBL" id="SFM87454.1"/>
    </source>
</evidence>
<dbReference type="InterPro" id="IPR020781">
    <property type="entry name" value="ATPase_OSCP/d_CS"/>
</dbReference>
<comment type="function">
    <text evidence="7">This protein is part of the stalk that links CF(0) to CF(1). It either transmits conformational changes from CF(0) to CF(1) or is implicated in proton conduction.</text>
</comment>
<sequence>MAGFRAANRYAKGLMAFAIDANETNVVYAEMNDVCKIIKESDDLKVFLKSPVIDAKKKDAVLAEIFKSLSKTTRTFISLVVRQGRENILSKIADQFIAIYDQANNIVTAEITSAVQLDQNTIDLIVSKAKQTLVAGSQVKVENKVDASLIGGFVLKIGNNQVDSSIKTKLATLKKDFSKNEYIPKF</sequence>
<keyword evidence="6 7" id="KW-0066">ATP synthesis</keyword>
<dbReference type="Gene3D" id="1.10.520.20">
    <property type="entry name" value="N-terminal domain of the delta subunit of the F1F0-ATP synthase"/>
    <property type="match status" value="1"/>
</dbReference>
<dbReference type="GO" id="GO:0005886">
    <property type="term" value="C:plasma membrane"/>
    <property type="evidence" value="ECO:0007669"/>
    <property type="project" value="UniProtKB-SubCell"/>
</dbReference>
<dbReference type="SUPFAM" id="SSF47928">
    <property type="entry name" value="N-terminal domain of the delta subunit of the F1F0-ATP synthase"/>
    <property type="match status" value="1"/>
</dbReference>
<evidence type="ECO:0000256" key="6">
    <source>
        <dbReference type="ARBA" id="ARBA00023310"/>
    </source>
</evidence>
<dbReference type="STRING" id="684065.SAMN05421738_103213"/>
<dbReference type="PRINTS" id="PR00125">
    <property type="entry name" value="ATPASEDELTA"/>
</dbReference>
<name>A0A1I4UEM1_9FLAO</name>
<dbReference type="PANTHER" id="PTHR11910">
    <property type="entry name" value="ATP SYNTHASE DELTA CHAIN"/>
    <property type="match status" value="1"/>
</dbReference>
<dbReference type="GO" id="GO:0046933">
    <property type="term" value="F:proton-transporting ATP synthase activity, rotational mechanism"/>
    <property type="evidence" value="ECO:0007669"/>
    <property type="project" value="UniProtKB-UniRule"/>
</dbReference>
<organism evidence="8 9">
    <name type="scientific">Algoriella xinjiangensis</name>
    <dbReference type="NCBI Taxonomy" id="684065"/>
    <lineage>
        <taxon>Bacteria</taxon>
        <taxon>Pseudomonadati</taxon>
        <taxon>Bacteroidota</taxon>
        <taxon>Flavobacteriia</taxon>
        <taxon>Flavobacteriales</taxon>
        <taxon>Weeksellaceae</taxon>
        <taxon>Algoriella</taxon>
    </lineage>
</organism>
<keyword evidence="5 7" id="KW-0472">Membrane</keyword>
<gene>
    <name evidence="7" type="primary">atpH</name>
    <name evidence="8" type="ORF">SAMN05421738_103213</name>
</gene>
<comment type="subcellular location">
    <subcellularLocation>
        <location evidence="7">Cell membrane</location>
        <topology evidence="7">Peripheral membrane protein</topology>
    </subcellularLocation>
    <subcellularLocation>
        <location evidence="1">Membrane</location>
    </subcellularLocation>
</comment>
<dbReference type="OrthoDB" id="9802471at2"/>
<evidence type="ECO:0000313" key="9">
    <source>
        <dbReference type="Proteomes" id="UP000199149"/>
    </source>
</evidence>
<dbReference type="NCBIfam" id="TIGR01145">
    <property type="entry name" value="ATP_synt_delta"/>
    <property type="match status" value="1"/>
</dbReference>
<dbReference type="InterPro" id="IPR000711">
    <property type="entry name" value="ATPase_OSCP/dsu"/>
</dbReference>
<proteinExistence type="inferred from homology"/>
<evidence type="ECO:0000256" key="4">
    <source>
        <dbReference type="ARBA" id="ARBA00023065"/>
    </source>
</evidence>
<reference evidence="9" key="1">
    <citation type="submission" date="2016-10" db="EMBL/GenBank/DDBJ databases">
        <authorList>
            <person name="Varghese N."/>
            <person name="Submissions S."/>
        </authorList>
    </citation>
    <scope>NUCLEOTIDE SEQUENCE [LARGE SCALE GENOMIC DNA]</scope>
    <source>
        <strain evidence="9">XJ109</strain>
    </source>
</reference>
<keyword evidence="2 7" id="KW-0813">Transport</keyword>
<protein>
    <recommendedName>
        <fullName evidence="7">ATP synthase subunit delta</fullName>
    </recommendedName>
    <alternativeName>
        <fullName evidence="7">ATP synthase F(1) sector subunit delta</fullName>
    </alternativeName>
    <alternativeName>
        <fullName evidence="7">F-type ATPase subunit delta</fullName>
        <shortName evidence="7">F-ATPase subunit delta</shortName>
    </alternativeName>
</protein>
<dbReference type="AlphaFoldDB" id="A0A1I4UEM1"/>
<keyword evidence="7" id="KW-0139">CF(1)</keyword>
<dbReference type="PROSITE" id="PS00389">
    <property type="entry name" value="ATPASE_DELTA"/>
    <property type="match status" value="1"/>
</dbReference>
<evidence type="ECO:0000256" key="2">
    <source>
        <dbReference type="ARBA" id="ARBA00022448"/>
    </source>
</evidence>
<evidence type="ECO:0000256" key="3">
    <source>
        <dbReference type="ARBA" id="ARBA00022781"/>
    </source>
</evidence>
<dbReference type="GO" id="GO:0045259">
    <property type="term" value="C:proton-transporting ATP synthase complex"/>
    <property type="evidence" value="ECO:0007669"/>
    <property type="project" value="UniProtKB-KW"/>
</dbReference>
<comment type="similarity">
    <text evidence="7">Belongs to the ATPase delta chain family.</text>
</comment>
<dbReference type="EMBL" id="FOUZ01000003">
    <property type="protein sequence ID" value="SFM87454.1"/>
    <property type="molecule type" value="Genomic_DNA"/>
</dbReference>
<keyword evidence="4 7" id="KW-0406">Ion transport</keyword>
<evidence type="ECO:0000256" key="5">
    <source>
        <dbReference type="ARBA" id="ARBA00023136"/>
    </source>
</evidence>
<accession>A0A1I4UEM1</accession>
<dbReference type="InterPro" id="IPR026015">
    <property type="entry name" value="ATP_synth_OSCP/delta_N_sf"/>
</dbReference>
<evidence type="ECO:0000256" key="7">
    <source>
        <dbReference type="HAMAP-Rule" id="MF_01416"/>
    </source>
</evidence>
<comment type="function">
    <text evidence="7">F(1)F(0) ATP synthase produces ATP from ADP in the presence of a proton or sodium gradient. F-type ATPases consist of two structural domains, F(1) containing the extramembraneous catalytic core and F(0) containing the membrane proton channel, linked together by a central stalk and a peripheral stalk. During catalysis, ATP synthesis in the catalytic domain of F(1) is coupled via a rotary mechanism of the central stalk subunits to proton translocation.</text>
</comment>
<dbReference type="HAMAP" id="MF_01416">
    <property type="entry name" value="ATP_synth_delta_bact"/>
    <property type="match status" value="1"/>
</dbReference>
<keyword evidence="3 7" id="KW-0375">Hydrogen ion transport</keyword>
<keyword evidence="9" id="KW-1185">Reference proteome</keyword>
<dbReference type="Pfam" id="PF00213">
    <property type="entry name" value="OSCP"/>
    <property type="match status" value="1"/>
</dbReference>